<organism evidence="4 5">
    <name type="scientific">Tetragenococcus koreensis</name>
    <dbReference type="NCBI Taxonomy" id="290335"/>
    <lineage>
        <taxon>Bacteria</taxon>
        <taxon>Bacillati</taxon>
        <taxon>Bacillota</taxon>
        <taxon>Bacilli</taxon>
        <taxon>Lactobacillales</taxon>
        <taxon>Enterococcaceae</taxon>
        <taxon>Tetragenococcus</taxon>
    </lineage>
</organism>
<dbReference type="GO" id="GO:0016740">
    <property type="term" value="F:transferase activity"/>
    <property type="evidence" value="ECO:0007669"/>
    <property type="project" value="UniProtKB-KW"/>
</dbReference>
<dbReference type="KEGG" id="tkr:C7K43_06705"/>
<name>A0AAN4RK53_9ENTE</name>
<dbReference type="CDD" id="cd03349">
    <property type="entry name" value="LbH_XAT"/>
    <property type="match status" value="1"/>
</dbReference>
<dbReference type="AlphaFoldDB" id="A0AAN4RK53"/>
<dbReference type="InterPro" id="IPR011004">
    <property type="entry name" value="Trimer_LpxA-like_sf"/>
</dbReference>
<dbReference type="Gene3D" id="2.160.10.10">
    <property type="entry name" value="Hexapeptide repeat proteins"/>
    <property type="match status" value="1"/>
</dbReference>
<dbReference type="InterPro" id="IPR017694">
    <property type="entry name" value="Phosphonate_tfrase_rpt"/>
</dbReference>
<dbReference type="PROSITE" id="PS00101">
    <property type="entry name" value="HEXAPEP_TRANSFERASES"/>
    <property type="match status" value="1"/>
</dbReference>
<evidence type="ECO:0000256" key="2">
    <source>
        <dbReference type="ARBA" id="ARBA00022737"/>
    </source>
</evidence>
<keyword evidence="2" id="KW-0677">Repeat</keyword>
<dbReference type="EMBL" id="BKBO01000009">
    <property type="protein sequence ID" value="GEQ48963.1"/>
    <property type="molecule type" value="Genomic_DNA"/>
</dbReference>
<dbReference type="PANTHER" id="PTHR43300">
    <property type="entry name" value="ACETYLTRANSFERASE"/>
    <property type="match status" value="1"/>
</dbReference>
<dbReference type="Proteomes" id="UP000886597">
    <property type="component" value="Unassembled WGS sequence"/>
</dbReference>
<proteinExistence type="predicted"/>
<evidence type="ECO:0000313" key="6">
    <source>
        <dbReference type="Proteomes" id="UP000886607"/>
    </source>
</evidence>
<keyword evidence="6" id="KW-1185">Reference proteome</keyword>
<reference evidence="4" key="1">
    <citation type="submission" date="2019-08" db="EMBL/GenBank/DDBJ databases">
        <authorList>
            <person name="Ishikawa M."/>
            <person name="Suzuki T."/>
            <person name="Matsutani M."/>
        </authorList>
    </citation>
    <scope>NUCLEOTIDE SEQUENCE</scope>
    <source>
        <strain evidence="4">7C1</strain>
        <strain evidence="3">8C4</strain>
    </source>
</reference>
<evidence type="ECO:0000256" key="1">
    <source>
        <dbReference type="ARBA" id="ARBA00022679"/>
    </source>
</evidence>
<dbReference type="Pfam" id="PF00132">
    <property type="entry name" value="Hexapep"/>
    <property type="match status" value="1"/>
</dbReference>
<accession>A0AAN4RK53</accession>
<dbReference type="PANTHER" id="PTHR43300:SF11">
    <property type="entry name" value="ACETYLTRANSFERASE RV3034C-RELATED"/>
    <property type="match status" value="1"/>
</dbReference>
<evidence type="ECO:0000313" key="4">
    <source>
        <dbReference type="EMBL" id="GEQ54004.1"/>
    </source>
</evidence>
<dbReference type="InterPro" id="IPR001451">
    <property type="entry name" value="Hexapep"/>
</dbReference>
<evidence type="ECO:0000313" key="5">
    <source>
        <dbReference type="Proteomes" id="UP000886597"/>
    </source>
</evidence>
<dbReference type="RefSeq" id="WP_124006157.1">
    <property type="nucleotide sequence ID" value="NZ_BJYN01000047.1"/>
</dbReference>
<reference evidence="4" key="2">
    <citation type="journal article" date="2020" name="Int. Dairy J.">
        <title>Lactic acid bacterial diversity in Brie cheese focusing on salt concentration and pH of isolation medium and characterisation of halophilic and alkaliphilic lactic acid bacterial isolates.</title>
        <authorList>
            <person name="Unno R."/>
            <person name="Matsutani M."/>
            <person name="Suzuki T."/>
            <person name="Kodama K."/>
            <person name="Matsushita H."/>
            <person name="Yamasato K."/>
            <person name="Koizumi Y."/>
            <person name="Ishikawa M."/>
        </authorList>
    </citation>
    <scope>NUCLEOTIDE SEQUENCE</scope>
    <source>
        <strain evidence="4">7C1</strain>
        <strain evidence="3">8C4</strain>
    </source>
</reference>
<dbReference type="GeneID" id="69985631"/>
<sequence>MHIEMVNFKDNQPIIGKNTQMKDITFGDYVEIGEDNHLDNSYIGDYVYSGQHCYIQNSHLKRFISIAALVRIGPTNHPLNRPTQHLFGYNGEGYGFYPKDSEFLAERKQKVTTIGNDVWIGHGVVIQAGVTVGNGAAIASNAVVTKDVPPYAVVGGVPAKIIKYRFSEYIINAMQEIAWWNWDRETLEARYLDMRLPIEEFVKKYHQS</sequence>
<dbReference type="InterPro" id="IPR018357">
    <property type="entry name" value="Hexapep_transf_CS"/>
</dbReference>
<evidence type="ECO:0000313" key="3">
    <source>
        <dbReference type="EMBL" id="GEQ48963.1"/>
    </source>
</evidence>
<dbReference type="EMBL" id="BKBQ01000010">
    <property type="protein sequence ID" value="GEQ54004.1"/>
    <property type="molecule type" value="Genomic_DNA"/>
</dbReference>
<dbReference type="InterPro" id="IPR050179">
    <property type="entry name" value="Trans_hexapeptide_repeat"/>
</dbReference>
<gene>
    <name evidence="4" type="primary">cat</name>
    <name evidence="3" type="ORF">TK11N_08150</name>
    <name evidence="4" type="ORF">TK2N_08480</name>
</gene>
<comment type="caution">
    <text evidence="4">The sequence shown here is derived from an EMBL/GenBank/DDBJ whole genome shotgun (WGS) entry which is preliminary data.</text>
</comment>
<dbReference type="Proteomes" id="UP000886607">
    <property type="component" value="Unassembled WGS sequence"/>
</dbReference>
<keyword evidence="1" id="KW-0808">Transferase</keyword>
<dbReference type="SUPFAM" id="SSF51161">
    <property type="entry name" value="Trimeric LpxA-like enzymes"/>
    <property type="match status" value="1"/>
</dbReference>
<dbReference type="NCBIfam" id="TIGR03308">
    <property type="entry name" value="phn_thr-fam"/>
    <property type="match status" value="1"/>
</dbReference>
<protein>
    <submittedName>
        <fullName evidence="4">Chloramphenicol acetyltransferase</fullName>
    </submittedName>
</protein>